<dbReference type="PROSITE" id="PS51782">
    <property type="entry name" value="LYSM"/>
    <property type="match status" value="2"/>
</dbReference>
<proteinExistence type="predicted"/>
<name>A0A1B8U3E3_9FLAO</name>
<gene>
    <name evidence="2" type="ORF">LPB301_06795</name>
</gene>
<dbReference type="SUPFAM" id="SSF54106">
    <property type="entry name" value="LysM domain"/>
    <property type="match status" value="2"/>
</dbReference>
<dbReference type="PROSITE" id="PS51257">
    <property type="entry name" value="PROKAR_LIPOPROTEIN"/>
    <property type="match status" value="1"/>
</dbReference>
<keyword evidence="3" id="KW-1185">Reference proteome</keyword>
<dbReference type="SUPFAM" id="SSF53822">
    <property type="entry name" value="Periplasmic binding protein-like I"/>
    <property type="match status" value="1"/>
</dbReference>
<evidence type="ECO:0000313" key="3">
    <source>
        <dbReference type="Proteomes" id="UP000092612"/>
    </source>
</evidence>
<dbReference type="Gene3D" id="3.40.50.2300">
    <property type="match status" value="1"/>
</dbReference>
<dbReference type="InterPro" id="IPR036779">
    <property type="entry name" value="LysM_dom_sf"/>
</dbReference>
<dbReference type="Gene3D" id="3.10.350.10">
    <property type="entry name" value="LysM domain"/>
    <property type="match status" value="2"/>
</dbReference>
<accession>A0A1B8U3E3</accession>
<dbReference type="OrthoDB" id="2149800at2"/>
<evidence type="ECO:0000313" key="2">
    <source>
        <dbReference type="EMBL" id="OBY66394.1"/>
    </source>
</evidence>
<sequence length="563" mass="64375">MGIKYMKHLKFFIFLCILTFTVSCGQQKRYIQYKVQQGETMSKIAEKLAMKTPDLKRLNPDVEGEPRANTFLVVPEKKLNNFKNQVKESAEVVSDSIANTTNLNEDERLLEEIKEKFVVYEVKKGDTFYSLNKTFEVSRGELLQLNPELKEGLKVGMLLKIKEIPLEIVSEEIFYNDYINTNKSLKVALLLPFRTHKYRNDSLTLKEIFDRNSTLLNITTDFYLGAEIAIDSLRRKGVDIEFTVYDTGNRRSNQITNIISRNNLNSNDVVIGPLYSEEVSTVASNVNIPVIYPVYSDDQSDFSASNIVKTSPEKKVFREELERYIIENINKVEVVADSNEILLNNTINENAVLDRGNIIIVSDDNYKSKQTSRAIQSNLSLGTSATVNVLSPQNGYIAKERFLELLKPNAKNWVIIATDNNVAVSDAINSLISLPEETTVKVFTFDKGRVYDRIDNRKLAKIGFTYVSDEFVDENSLSTRIFNQQYQKKNKALPSFYATKGFDITYDILIRLASGYDLKSTLNEGMSERVESKFDYRNSTYLAENQGLFIVQYNKDLSLTRLK</sequence>
<dbReference type="KEGG" id="prn:BW723_09830"/>
<dbReference type="Proteomes" id="UP000092612">
    <property type="component" value="Unassembled WGS sequence"/>
</dbReference>
<dbReference type="CDD" id="cd00118">
    <property type="entry name" value="LysM"/>
    <property type="match status" value="2"/>
</dbReference>
<evidence type="ECO:0000259" key="1">
    <source>
        <dbReference type="PROSITE" id="PS51782"/>
    </source>
</evidence>
<dbReference type="STRING" id="996801.BW723_09830"/>
<comment type="caution">
    <text evidence="2">The sequence shown here is derived from an EMBL/GenBank/DDBJ whole genome shotgun (WGS) entry which is preliminary data.</text>
</comment>
<dbReference type="Pfam" id="PF01476">
    <property type="entry name" value="LysM"/>
    <property type="match status" value="2"/>
</dbReference>
<feature type="domain" description="LysM" evidence="1">
    <location>
        <begin position="118"/>
        <end position="161"/>
    </location>
</feature>
<dbReference type="AlphaFoldDB" id="A0A1B8U3E3"/>
<feature type="domain" description="LysM" evidence="1">
    <location>
        <begin position="31"/>
        <end position="74"/>
    </location>
</feature>
<dbReference type="InterPro" id="IPR018392">
    <property type="entry name" value="LysM"/>
</dbReference>
<reference evidence="3" key="1">
    <citation type="submission" date="2016-02" db="EMBL/GenBank/DDBJ databases">
        <title>Paenibacillus sp. LPB0068, isolated from Crassostrea gigas.</title>
        <authorList>
            <person name="Shin S.-K."/>
            <person name="Yi H."/>
        </authorList>
    </citation>
    <scope>NUCLEOTIDE SEQUENCE [LARGE SCALE GENOMIC DNA]</scope>
    <source>
        <strain evidence="3">KCTC 23969</strain>
    </source>
</reference>
<dbReference type="InterPro" id="IPR028082">
    <property type="entry name" value="Peripla_BP_I"/>
</dbReference>
<dbReference type="SMART" id="SM00257">
    <property type="entry name" value="LysM"/>
    <property type="match status" value="2"/>
</dbReference>
<dbReference type="EMBL" id="LSFL01000015">
    <property type="protein sequence ID" value="OBY66394.1"/>
    <property type="molecule type" value="Genomic_DNA"/>
</dbReference>
<protein>
    <recommendedName>
        <fullName evidence="1">LysM domain-containing protein</fullName>
    </recommendedName>
</protein>
<organism evidence="2 3">
    <name type="scientific">Polaribacter reichenbachii</name>
    <dbReference type="NCBI Taxonomy" id="996801"/>
    <lineage>
        <taxon>Bacteria</taxon>
        <taxon>Pseudomonadati</taxon>
        <taxon>Bacteroidota</taxon>
        <taxon>Flavobacteriia</taxon>
        <taxon>Flavobacteriales</taxon>
        <taxon>Flavobacteriaceae</taxon>
    </lineage>
</organism>